<dbReference type="InterPro" id="IPR027417">
    <property type="entry name" value="P-loop_NTPase"/>
</dbReference>
<dbReference type="Gene3D" id="3.30.420.280">
    <property type="match status" value="1"/>
</dbReference>
<keyword evidence="2" id="KW-1185">Reference proteome</keyword>
<sequence>MTLPDALMVPMSRKQIASIVECERASTTIWTGAIRSGKTIASIVAFFIGVAQAPPDTMILIVGRTLQTIERNILEPMQKQSLFGPLAREIHHTRGSSTAVILGRTIHLIGANDEAAEAKIRGSTVYLALVDEATLIPENFWTQLQGRLSEPGARCLATTNPDNPEHFLKKKFMDRAGEPGMDVKVFQFFMDDNPQLSAEYIARKKAEFTGVFYKRFIRGDWVAAEGAVFDTYDRDTHVIRWEDLPEMRWILGVGIDHGTTNPTHAVMIGHGVDDVLYCMDEWRYKAGKEEARWSNVELSKGVRDWMALPHHPDDDPENPPRARYRTVVDSSAADFRVQLKQDGLTSLKANKDVLYGIRTMSTLVSAKRLKFTDRCPELLKEIPGYVWDEKASAEGKDEVVKLNDHGIDAVRYLLVTEERKWRRWIKLGLLPDNRDASVDEFDEAA</sequence>
<comment type="caution">
    <text evidence="1">The sequence shown here is derived from an EMBL/GenBank/DDBJ whole genome shotgun (WGS) entry which is preliminary data.</text>
</comment>
<accession>A0ABV8LF51</accession>
<dbReference type="PANTHER" id="PTHR39184:SF1">
    <property type="entry name" value="PBSX PHAGE TERMINASE LARGE SUBUNIT"/>
    <property type="match status" value="1"/>
</dbReference>
<dbReference type="RefSeq" id="WP_378554789.1">
    <property type="nucleotide sequence ID" value="NZ_JBHSBA010000016.1"/>
</dbReference>
<name>A0ABV8LF51_9NOCA</name>
<dbReference type="InterPro" id="IPR052380">
    <property type="entry name" value="Viral_DNA_packaging_terminase"/>
</dbReference>
<proteinExistence type="predicted"/>
<protein>
    <submittedName>
        <fullName evidence="1">PBSX family phage terminase large subunit</fullName>
    </submittedName>
</protein>
<dbReference type="Gene3D" id="3.40.50.300">
    <property type="entry name" value="P-loop containing nucleotide triphosphate hydrolases"/>
    <property type="match status" value="1"/>
</dbReference>
<dbReference type="InterPro" id="IPR006437">
    <property type="entry name" value="Phage_terminase_lsu"/>
</dbReference>
<dbReference type="EMBL" id="JBHSBA010000016">
    <property type="protein sequence ID" value="MFC4128909.1"/>
    <property type="molecule type" value="Genomic_DNA"/>
</dbReference>
<dbReference type="Pfam" id="PF03237">
    <property type="entry name" value="Terminase_6N"/>
    <property type="match status" value="1"/>
</dbReference>
<dbReference type="NCBIfam" id="TIGR01547">
    <property type="entry name" value="phage_term_2"/>
    <property type="match status" value="1"/>
</dbReference>
<dbReference type="Proteomes" id="UP001595767">
    <property type="component" value="Unassembled WGS sequence"/>
</dbReference>
<organism evidence="1 2">
    <name type="scientific">Nocardia rhizosphaerae</name>
    <dbReference type="NCBI Taxonomy" id="1691571"/>
    <lineage>
        <taxon>Bacteria</taxon>
        <taxon>Bacillati</taxon>
        <taxon>Actinomycetota</taxon>
        <taxon>Actinomycetes</taxon>
        <taxon>Mycobacteriales</taxon>
        <taxon>Nocardiaceae</taxon>
        <taxon>Nocardia</taxon>
    </lineage>
</organism>
<evidence type="ECO:0000313" key="2">
    <source>
        <dbReference type="Proteomes" id="UP001595767"/>
    </source>
</evidence>
<reference evidence="2" key="1">
    <citation type="journal article" date="2019" name="Int. J. Syst. Evol. Microbiol.">
        <title>The Global Catalogue of Microorganisms (GCM) 10K type strain sequencing project: providing services to taxonomists for standard genome sequencing and annotation.</title>
        <authorList>
            <consortium name="The Broad Institute Genomics Platform"/>
            <consortium name="The Broad Institute Genome Sequencing Center for Infectious Disease"/>
            <person name="Wu L."/>
            <person name="Ma J."/>
        </authorList>
    </citation>
    <scope>NUCLEOTIDE SEQUENCE [LARGE SCALE GENOMIC DNA]</scope>
    <source>
        <strain evidence="2">CGMCC 4.7204</strain>
    </source>
</reference>
<dbReference type="PANTHER" id="PTHR39184">
    <property type="match status" value="1"/>
</dbReference>
<evidence type="ECO:0000313" key="1">
    <source>
        <dbReference type="EMBL" id="MFC4128909.1"/>
    </source>
</evidence>
<gene>
    <name evidence="1" type="ORF">ACFOW8_28655</name>
</gene>